<dbReference type="OrthoDB" id="26525at2759"/>
<dbReference type="GO" id="GO:0016460">
    <property type="term" value="C:myosin II complex"/>
    <property type="evidence" value="ECO:0007669"/>
    <property type="project" value="TreeGrafter"/>
</dbReference>
<keyword evidence="2" id="KW-0479">Metal-binding</keyword>
<dbReference type="AlphaFoldDB" id="A0A9D4UJH3"/>
<proteinExistence type="inferred from homology"/>
<evidence type="ECO:0000313" key="4">
    <source>
        <dbReference type="EMBL" id="KAI5069034.1"/>
    </source>
</evidence>
<evidence type="ECO:0000256" key="1">
    <source>
        <dbReference type="ARBA" id="ARBA00009763"/>
    </source>
</evidence>
<dbReference type="InterPro" id="IPR011992">
    <property type="entry name" value="EF-hand-dom_pair"/>
</dbReference>
<dbReference type="Gene3D" id="1.10.238.10">
    <property type="entry name" value="EF-hand"/>
    <property type="match status" value="2"/>
</dbReference>
<feature type="domain" description="EF-hand" evidence="3">
    <location>
        <begin position="1"/>
        <end position="28"/>
    </location>
</feature>
<reference evidence="4" key="1">
    <citation type="submission" date="2021-01" db="EMBL/GenBank/DDBJ databases">
        <title>Adiantum capillus-veneris genome.</title>
        <authorList>
            <person name="Fang Y."/>
            <person name="Liao Q."/>
        </authorList>
    </citation>
    <scope>NUCLEOTIDE SEQUENCE</scope>
    <source>
        <strain evidence="4">H3</strain>
        <tissue evidence="4">Leaf</tissue>
    </source>
</reference>
<organism evidence="4 5">
    <name type="scientific">Adiantum capillus-veneris</name>
    <name type="common">Maidenhair fern</name>
    <dbReference type="NCBI Taxonomy" id="13818"/>
    <lineage>
        <taxon>Eukaryota</taxon>
        <taxon>Viridiplantae</taxon>
        <taxon>Streptophyta</taxon>
        <taxon>Embryophyta</taxon>
        <taxon>Tracheophyta</taxon>
        <taxon>Polypodiopsida</taxon>
        <taxon>Polypodiidae</taxon>
        <taxon>Polypodiales</taxon>
        <taxon>Pteridineae</taxon>
        <taxon>Pteridaceae</taxon>
        <taxon>Vittarioideae</taxon>
        <taxon>Adiantum</taxon>
    </lineage>
</organism>
<comment type="similarity">
    <text evidence="1">Belongs to the calmodulin family.</text>
</comment>
<comment type="caution">
    <text evidence="4">The sequence shown here is derived from an EMBL/GenBank/DDBJ whole genome shotgun (WGS) entry which is preliminary data.</text>
</comment>
<dbReference type="FunFam" id="1.10.238.10:FF:000001">
    <property type="entry name" value="Calmodulin 1"/>
    <property type="match status" value="1"/>
</dbReference>
<dbReference type="InterPro" id="IPR002048">
    <property type="entry name" value="EF_hand_dom"/>
</dbReference>
<dbReference type="PANTHER" id="PTHR23048:SF53">
    <property type="entry name" value="CALMODULIN"/>
    <property type="match status" value="1"/>
</dbReference>
<name>A0A9D4UJH3_ADICA</name>
<sequence length="74" mass="8740">MINEVDANANGTINFPKFLNLMAPKMKDTDTKEKFKEAFKVFDKYLNRLIFFELHHVMENLGEKLTNEEVDEMI</sequence>
<evidence type="ECO:0000256" key="2">
    <source>
        <dbReference type="ARBA" id="ARBA00022723"/>
    </source>
</evidence>
<gene>
    <name evidence="4" type="ORF">GOP47_0015335</name>
</gene>
<keyword evidence="5" id="KW-1185">Reference proteome</keyword>
<dbReference type="SUPFAM" id="SSF47473">
    <property type="entry name" value="EF-hand"/>
    <property type="match status" value="1"/>
</dbReference>
<protein>
    <recommendedName>
        <fullName evidence="3">EF-hand domain-containing protein</fullName>
    </recommendedName>
</protein>
<dbReference type="Proteomes" id="UP000886520">
    <property type="component" value="Chromosome 15"/>
</dbReference>
<accession>A0A9D4UJH3</accession>
<dbReference type="PANTHER" id="PTHR23048">
    <property type="entry name" value="MYOSIN LIGHT CHAIN 1, 3"/>
    <property type="match status" value="1"/>
</dbReference>
<evidence type="ECO:0000313" key="5">
    <source>
        <dbReference type="Proteomes" id="UP000886520"/>
    </source>
</evidence>
<dbReference type="EMBL" id="JABFUD020000015">
    <property type="protein sequence ID" value="KAI5069034.1"/>
    <property type="molecule type" value="Genomic_DNA"/>
</dbReference>
<dbReference type="InterPro" id="IPR050230">
    <property type="entry name" value="CALM/Myosin/TropC-like"/>
</dbReference>
<dbReference type="PROSITE" id="PS50222">
    <property type="entry name" value="EF_HAND_2"/>
    <property type="match status" value="1"/>
</dbReference>
<dbReference type="GO" id="GO:0005509">
    <property type="term" value="F:calcium ion binding"/>
    <property type="evidence" value="ECO:0007669"/>
    <property type="project" value="InterPro"/>
</dbReference>
<evidence type="ECO:0000259" key="3">
    <source>
        <dbReference type="PROSITE" id="PS50222"/>
    </source>
</evidence>